<comment type="caution">
    <text evidence="2">The sequence shown here is derived from an EMBL/GenBank/DDBJ whole genome shotgun (WGS) entry which is preliminary data.</text>
</comment>
<dbReference type="EMBL" id="MBFT01000486">
    <property type="protein sequence ID" value="PVU90337.1"/>
    <property type="molecule type" value="Genomic_DNA"/>
</dbReference>
<dbReference type="AlphaFoldDB" id="A0A2T9YDB8"/>
<organism evidence="2 3">
    <name type="scientific">Furculomyces boomerangus</name>
    <dbReference type="NCBI Taxonomy" id="61424"/>
    <lineage>
        <taxon>Eukaryota</taxon>
        <taxon>Fungi</taxon>
        <taxon>Fungi incertae sedis</taxon>
        <taxon>Zoopagomycota</taxon>
        <taxon>Kickxellomycotina</taxon>
        <taxon>Harpellomycetes</taxon>
        <taxon>Harpellales</taxon>
        <taxon>Harpellaceae</taxon>
        <taxon>Furculomyces</taxon>
    </lineage>
</organism>
<reference evidence="2 3" key="1">
    <citation type="journal article" date="2018" name="MBio">
        <title>Comparative Genomics Reveals the Core Gene Toolbox for the Fungus-Insect Symbiosis.</title>
        <authorList>
            <person name="Wang Y."/>
            <person name="Stata M."/>
            <person name="Wang W."/>
            <person name="Stajich J.E."/>
            <person name="White M.M."/>
            <person name="Moncalvo J.M."/>
        </authorList>
    </citation>
    <scope>NUCLEOTIDE SEQUENCE [LARGE SCALE GENOMIC DNA]</scope>
    <source>
        <strain evidence="2 3">AUS-77-4</strain>
    </source>
</reference>
<keyword evidence="3" id="KW-1185">Reference proteome</keyword>
<dbReference type="InterPro" id="IPR018289">
    <property type="entry name" value="MULE_transposase_dom"/>
</dbReference>
<proteinExistence type="predicted"/>
<evidence type="ECO:0000313" key="2">
    <source>
        <dbReference type="EMBL" id="PVU90337.1"/>
    </source>
</evidence>
<dbReference type="OrthoDB" id="119028at2759"/>
<name>A0A2T9YDB8_9FUNG</name>
<accession>A0A2T9YDB8</accession>
<dbReference type="Pfam" id="PF10551">
    <property type="entry name" value="MULE"/>
    <property type="match status" value="1"/>
</dbReference>
<dbReference type="Proteomes" id="UP000245699">
    <property type="component" value="Unassembled WGS sequence"/>
</dbReference>
<gene>
    <name evidence="2" type="ORF">BB559_004685</name>
</gene>
<evidence type="ECO:0000313" key="3">
    <source>
        <dbReference type="Proteomes" id="UP000245699"/>
    </source>
</evidence>
<sequence length="139" mass="15655">MFESVCNEMKILTNDKSTYIVDYFSKFGNIKALITLKCMLSNISSAKSLHLDSTFKIDKANYPVIVAGVSDINRYFIHMALAVVSLDNKHSYAWLLETMLKELQNFNLLFNIKNIVADGAQQISNAIKKVLPLASRTNC</sequence>
<feature type="domain" description="MULE transposase" evidence="1">
    <location>
        <begin position="49"/>
        <end position="139"/>
    </location>
</feature>
<protein>
    <recommendedName>
        <fullName evidence="1">MULE transposase domain-containing protein</fullName>
    </recommendedName>
</protein>
<evidence type="ECO:0000259" key="1">
    <source>
        <dbReference type="Pfam" id="PF10551"/>
    </source>
</evidence>